<protein>
    <submittedName>
        <fullName evidence="1">Uncharacterized protein</fullName>
    </submittedName>
</protein>
<reference evidence="1 2" key="1">
    <citation type="journal article" date="2017" name="Nat. Microbiol.">
        <title>Natural product diversity associated with the nematode symbionts Photorhabdus and Xenorhabdus.</title>
        <authorList>
            <person name="Tobias N.J."/>
            <person name="Wolff H."/>
            <person name="Djahanschiri B."/>
            <person name="Grundmann F."/>
            <person name="Kronenwerth M."/>
            <person name="Shi Y.M."/>
            <person name="Simonyi S."/>
            <person name="Grun P."/>
            <person name="Shapiro-Ilan D."/>
            <person name="Pidot S.J."/>
            <person name="Stinear T.P."/>
            <person name="Ebersberger I."/>
            <person name="Bode H.B."/>
        </authorList>
    </citation>
    <scope>NUCLEOTIDE SEQUENCE [LARGE SCALE GENOMIC DNA]</scope>
    <source>
        <strain evidence="1 2">DSM 17902</strain>
    </source>
</reference>
<accession>A0A2D0JMW1</accession>
<dbReference type="Proteomes" id="UP000221980">
    <property type="component" value="Unassembled WGS sequence"/>
</dbReference>
<name>A0A2D0JMW1_9GAMM</name>
<dbReference type="AlphaFoldDB" id="A0A2D0JMW1"/>
<evidence type="ECO:0000313" key="1">
    <source>
        <dbReference type="EMBL" id="PHM47598.1"/>
    </source>
</evidence>
<evidence type="ECO:0000313" key="2">
    <source>
        <dbReference type="Proteomes" id="UP000221980"/>
    </source>
</evidence>
<sequence>MKNIKEYFSSMDKTTEFPVPPHELLNGGGWKWWHQSVSISKSVNGKSRSHRFFHPLIWYSQSKDKETVANGWVPVAVNYGPE</sequence>
<keyword evidence="2" id="KW-1185">Reference proteome</keyword>
<organism evidence="1 2">
    <name type="scientific">Xenorhabdus miraniensis</name>
    <dbReference type="NCBI Taxonomy" id="351674"/>
    <lineage>
        <taxon>Bacteria</taxon>
        <taxon>Pseudomonadati</taxon>
        <taxon>Pseudomonadota</taxon>
        <taxon>Gammaproteobacteria</taxon>
        <taxon>Enterobacterales</taxon>
        <taxon>Morganellaceae</taxon>
        <taxon>Xenorhabdus</taxon>
    </lineage>
</organism>
<dbReference type="EMBL" id="NITZ01000017">
    <property type="protein sequence ID" value="PHM47598.1"/>
    <property type="molecule type" value="Genomic_DNA"/>
</dbReference>
<comment type="caution">
    <text evidence="1">The sequence shown here is derived from an EMBL/GenBank/DDBJ whole genome shotgun (WGS) entry which is preliminary data.</text>
</comment>
<gene>
    <name evidence="1" type="ORF">Xmir_03154</name>
</gene>
<proteinExistence type="predicted"/>